<dbReference type="Pfam" id="PF06094">
    <property type="entry name" value="GGACT"/>
    <property type="match status" value="1"/>
</dbReference>
<proteinExistence type="inferred from homology"/>
<evidence type="ECO:0000313" key="6">
    <source>
        <dbReference type="EMBL" id="CAG5108373.1"/>
    </source>
</evidence>
<keyword evidence="7" id="KW-1185">Reference proteome</keyword>
<evidence type="ECO:0000256" key="4">
    <source>
        <dbReference type="RuleBase" id="RU367036"/>
    </source>
</evidence>
<gene>
    <name evidence="6" type="ORF">OKIOD_LOCUS12529</name>
</gene>
<comment type="catalytic activity">
    <reaction evidence="1">
        <text>epsilon-(gamma-L-glutamyl)-L-lysine = 5-oxo-L-proline + L-lysine</text>
        <dbReference type="Rhea" id="RHEA:16961"/>
        <dbReference type="ChEBI" id="CHEBI:32551"/>
        <dbReference type="ChEBI" id="CHEBI:58402"/>
        <dbReference type="ChEBI" id="CHEBI:133752"/>
        <dbReference type="EC" id="4.3.2.8"/>
    </reaction>
</comment>
<accession>A0ABN7SZG0</accession>
<dbReference type="PANTHER" id="PTHR12510:SF4">
    <property type="entry name" value="GAMMA-GLUTAMYLAMINECYCLOTRANSFERASE"/>
    <property type="match status" value="1"/>
</dbReference>
<evidence type="ECO:0000259" key="5">
    <source>
        <dbReference type="Pfam" id="PF06094"/>
    </source>
</evidence>
<name>A0ABN7SZG0_OIKDI</name>
<dbReference type="Gene3D" id="3.10.490.10">
    <property type="entry name" value="Gamma-glutamyl cyclotransferase-like"/>
    <property type="match status" value="1"/>
</dbReference>
<evidence type="ECO:0000256" key="3">
    <source>
        <dbReference type="ARBA" id="ARBA00023239"/>
    </source>
</evidence>
<dbReference type="InterPro" id="IPR036568">
    <property type="entry name" value="GGCT-like_sf"/>
</dbReference>
<dbReference type="EMBL" id="OU015566">
    <property type="protein sequence ID" value="CAG5108373.1"/>
    <property type="molecule type" value="Genomic_DNA"/>
</dbReference>
<protein>
    <recommendedName>
        <fullName evidence="4">Gamma-glutamylcyclotransferase family protein</fullName>
    </recommendedName>
</protein>
<comment type="similarity">
    <text evidence="2 4">Belongs to the gamma-glutamylcyclotransferase family.</text>
</comment>
<dbReference type="SUPFAM" id="SSF110857">
    <property type="entry name" value="Gamma-glutamyl cyclotransferase-like"/>
    <property type="match status" value="1"/>
</dbReference>
<feature type="domain" description="Gamma-glutamylcyclotransferase AIG2-like" evidence="5">
    <location>
        <begin position="3"/>
        <end position="62"/>
    </location>
</feature>
<dbReference type="Proteomes" id="UP001158576">
    <property type="component" value="Chromosome 1"/>
</dbReference>
<dbReference type="CDD" id="cd06661">
    <property type="entry name" value="GGCT_like"/>
    <property type="match status" value="1"/>
</dbReference>
<dbReference type="PANTHER" id="PTHR12510">
    <property type="entry name" value="TROPONIN C-AKIN-1 PROTEIN"/>
    <property type="match status" value="1"/>
</dbReference>
<dbReference type="InterPro" id="IPR013024">
    <property type="entry name" value="GGCT-like"/>
</dbReference>
<evidence type="ECO:0000313" key="7">
    <source>
        <dbReference type="Proteomes" id="UP001158576"/>
    </source>
</evidence>
<keyword evidence="3" id="KW-0456">Lyase</keyword>
<dbReference type="InterPro" id="IPR039126">
    <property type="entry name" value="GGACT"/>
</dbReference>
<reference evidence="6 7" key="1">
    <citation type="submission" date="2021-04" db="EMBL/GenBank/DDBJ databases">
        <authorList>
            <person name="Bliznina A."/>
        </authorList>
    </citation>
    <scope>NUCLEOTIDE SEQUENCE [LARGE SCALE GENOMIC DNA]</scope>
</reference>
<evidence type="ECO:0000256" key="2">
    <source>
        <dbReference type="ARBA" id="ARBA00008861"/>
    </source>
</evidence>
<organism evidence="6 7">
    <name type="scientific">Oikopleura dioica</name>
    <name type="common">Tunicate</name>
    <dbReference type="NCBI Taxonomy" id="34765"/>
    <lineage>
        <taxon>Eukaryota</taxon>
        <taxon>Metazoa</taxon>
        <taxon>Chordata</taxon>
        <taxon>Tunicata</taxon>
        <taxon>Appendicularia</taxon>
        <taxon>Copelata</taxon>
        <taxon>Oikopleuridae</taxon>
        <taxon>Oikopleura</taxon>
    </lineage>
</organism>
<evidence type="ECO:0000256" key="1">
    <source>
        <dbReference type="ARBA" id="ARBA00001684"/>
    </source>
</evidence>
<dbReference type="InterPro" id="IPR009288">
    <property type="entry name" value="AIG2-like_dom"/>
</dbReference>
<sequence>MLLFVYGTLKRGFSNYHEMEKLEGTFISEAQTVREFPLVVATECGIPALLNLPGHFKGSRVTGWPRQPA</sequence>